<keyword evidence="6" id="KW-1185">Reference proteome</keyword>
<organism evidence="5 6">
    <name type="scientific">Kocuria turfanensis</name>
    <dbReference type="NCBI Taxonomy" id="388357"/>
    <lineage>
        <taxon>Bacteria</taxon>
        <taxon>Bacillati</taxon>
        <taxon>Actinomycetota</taxon>
        <taxon>Actinomycetes</taxon>
        <taxon>Micrococcales</taxon>
        <taxon>Micrococcaceae</taxon>
        <taxon>Kocuria</taxon>
    </lineage>
</organism>
<dbReference type="Proteomes" id="UP000321103">
    <property type="component" value="Unassembled WGS sequence"/>
</dbReference>
<protein>
    <recommendedName>
        <fullName evidence="3">Pyridine nucleotide-disulfide oxidoreductase domain-containing protein 2</fullName>
    </recommendedName>
</protein>
<dbReference type="RefSeq" id="WP_062736265.1">
    <property type="nucleotide sequence ID" value="NZ_BJZS01000090.1"/>
</dbReference>
<dbReference type="EMBL" id="BJZS01000090">
    <property type="protein sequence ID" value="GEO96554.1"/>
    <property type="molecule type" value="Genomic_DNA"/>
</dbReference>
<dbReference type="PANTHER" id="PTHR10668:SF105">
    <property type="entry name" value="DEHYDROGENASE-RELATED"/>
    <property type="match status" value="1"/>
</dbReference>
<evidence type="ECO:0000313" key="6">
    <source>
        <dbReference type="Proteomes" id="UP000321103"/>
    </source>
</evidence>
<evidence type="ECO:0000256" key="1">
    <source>
        <dbReference type="ARBA" id="ARBA00037217"/>
    </source>
</evidence>
<dbReference type="PRINTS" id="PR00419">
    <property type="entry name" value="ADXRDTASE"/>
</dbReference>
<comment type="subunit">
    <text evidence="2">Interacts with COX5B; this interaction may contribute to localize PYROXD2 to the inner face of the inner mitochondrial membrane.</text>
</comment>
<dbReference type="InterPro" id="IPR002937">
    <property type="entry name" value="Amino_oxidase"/>
</dbReference>
<dbReference type="InterPro" id="IPR036188">
    <property type="entry name" value="FAD/NAD-bd_sf"/>
</dbReference>
<gene>
    <name evidence="5" type="ORF">KTU01_26770</name>
</gene>
<dbReference type="PANTHER" id="PTHR10668">
    <property type="entry name" value="PHYTOENE DEHYDROGENASE"/>
    <property type="match status" value="1"/>
</dbReference>
<evidence type="ECO:0000259" key="4">
    <source>
        <dbReference type="Pfam" id="PF01593"/>
    </source>
</evidence>
<evidence type="ECO:0000313" key="5">
    <source>
        <dbReference type="EMBL" id="GEO96554.1"/>
    </source>
</evidence>
<evidence type="ECO:0000256" key="2">
    <source>
        <dbReference type="ARBA" id="ARBA00038825"/>
    </source>
</evidence>
<name>A0A512IFR9_9MICC</name>
<evidence type="ECO:0000256" key="3">
    <source>
        <dbReference type="ARBA" id="ARBA00040298"/>
    </source>
</evidence>
<accession>A0A512IFR9</accession>
<feature type="domain" description="Amine oxidase" evidence="4">
    <location>
        <begin position="14"/>
        <end position="468"/>
    </location>
</feature>
<comment type="function">
    <text evidence="1">Probable oxidoreductase that may play a role as regulator of mitochondrial function.</text>
</comment>
<sequence length="484" mass="50142">MEGAAAVVGAGPNGLAAAVVLARAGLDVTVHEAAGAPGGAARSAAVLGPGTVVDLGSAVHPFGVASPLFSRLGLHRHGLEWLHPPVVAAHPLDDGPPGLLHRSLERTAAELGPDGRAWSALHRGVVERWEQTVESALGPLVRVPEHPAALASFGLRAPWPAAATARAVFRTEQARGLFAGSAAHAVLPPRHVLTSAFGTLFGAAAHATGWPVARGGSQAIADALVADLREHGGRVLLDRPVTDLAQVRPAELVLLDLTPRQVLGLGGLELPPRYRRALSRWRYGTACYKVDLLLDGPVPWCDPRVARAGTVHVGGTLAQIGAAESQARAGRLPERPFVLVAQQGAADPSRAPAGQQVLWAYAHVPHGCDDPRAGERVLDQLERFAPGVRDRILARVDTPPSGLQAWNANLVGGDIGGGALDGLQQVFRPVVQADPYATGVPGVFLCSSSTPPGGGVHGMAGYHAARRALTGLARDRRRTGGQTG</sequence>
<dbReference type="GO" id="GO:0016491">
    <property type="term" value="F:oxidoreductase activity"/>
    <property type="evidence" value="ECO:0007669"/>
    <property type="project" value="InterPro"/>
</dbReference>
<dbReference type="Gene3D" id="3.50.50.60">
    <property type="entry name" value="FAD/NAD(P)-binding domain"/>
    <property type="match status" value="1"/>
</dbReference>
<dbReference type="STRING" id="388357.GCA_001580365_02806"/>
<dbReference type="AlphaFoldDB" id="A0A512IFR9"/>
<dbReference type="SUPFAM" id="SSF51905">
    <property type="entry name" value="FAD/NAD(P)-binding domain"/>
    <property type="match status" value="1"/>
</dbReference>
<dbReference type="Pfam" id="PF01593">
    <property type="entry name" value="Amino_oxidase"/>
    <property type="match status" value="1"/>
</dbReference>
<comment type="caution">
    <text evidence="5">The sequence shown here is derived from an EMBL/GenBank/DDBJ whole genome shotgun (WGS) entry which is preliminary data.</text>
</comment>
<proteinExistence type="predicted"/>
<reference evidence="5 6" key="1">
    <citation type="submission" date="2019-07" db="EMBL/GenBank/DDBJ databases">
        <title>Whole genome shotgun sequence of Kocuria turfanensis NBRC 107627.</title>
        <authorList>
            <person name="Hosoyama A."/>
            <person name="Uohara A."/>
            <person name="Ohji S."/>
            <person name="Ichikawa N."/>
        </authorList>
    </citation>
    <scope>NUCLEOTIDE SEQUENCE [LARGE SCALE GENOMIC DNA]</scope>
    <source>
        <strain evidence="5 6">NBRC 107627</strain>
    </source>
</reference>